<dbReference type="Proteomes" id="UP000585836">
    <property type="component" value="Unassembled WGS sequence"/>
</dbReference>
<keyword evidence="3" id="KW-1185">Reference proteome</keyword>
<evidence type="ECO:0000313" key="3">
    <source>
        <dbReference type="Proteomes" id="UP000585836"/>
    </source>
</evidence>
<feature type="region of interest" description="Disordered" evidence="1">
    <location>
        <begin position="1"/>
        <end position="24"/>
    </location>
</feature>
<feature type="region of interest" description="Disordered" evidence="1">
    <location>
        <begin position="157"/>
        <end position="205"/>
    </location>
</feature>
<protein>
    <submittedName>
        <fullName evidence="2">Uncharacterized protein</fullName>
    </submittedName>
</protein>
<dbReference type="AlphaFoldDB" id="A0A7W9UVE7"/>
<comment type="caution">
    <text evidence="2">The sequence shown here is derived from an EMBL/GenBank/DDBJ whole genome shotgun (WGS) entry which is preliminary data.</text>
</comment>
<proteinExistence type="predicted"/>
<reference evidence="2 3" key="1">
    <citation type="submission" date="2020-08" db="EMBL/GenBank/DDBJ databases">
        <title>Genomic Encyclopedia of Type Strains, Phase III (KMG-III): the genomes of soil and plant-associated and newly described type strains.</title>
        <authorList>
            <person name="Whitman W."/>
        </authorList>
    </citation>
    <scope>NUCLEOTIDE SEQUENCE [LARGE SCALE GENOMIC DNA]</scope>
    <source>
        <strain evidence="2 3">CECT 3313</strain>
    </source>
</reference>
<evidence type="ECO:0000256" key="1">
    <source>
        <dbReference type="SAM" id="MobiDB-lite"/>
    </source>
</evidence>
<accession>A0A7W9UVE7</accession>
<sequence>MAGCRAVRSGRRRGSGRTRLTRRQRQALARTACSGFIAGATRASSRGSMAALPVRRPVAGCRPPSGAAAARPVVGSRRAVVPPSRCRAVVPPPAGGHPPVLRPSAAAGRCAPPCRCGLAGRRPWSRCRGPSAAARPLLPWVRLVLLPCRRRRALPGRGPVAGCRSPSGARRLLRPYPDPHDRPAEGEEPAGVLPAGAGVPRASAR</sequence>
<name>A0A7W9UVE7_9ACTN</name>
<dbReference type="EMBL" id="JACHJK010000022">
    <property type="protein sequence ID" value="MBB5932191.1"/>
    <property type="molecule type" value="Genomic_DNA"/>
</dbReference>
<evidence type="ECO:0000313" key="2">
    <source>
        <dbReference type="EMBL" id="MBB5932191.1"/>
    </source>
</evidence>
<gene>
    <name evidence="2" type="ORF">FHS34_007700</name>
</gene>
<feature type="compositionally biased region" description="Basic residues" evidence="1">
    <location>
        <begin position="8"/>
        <end position="24"/>
    </location>
</feature>
<organism evidence="2 3">
    <name type="scientific">Streptomyces echinatus</name>
    <dbReference type="NCBI Taxonomy" id="67293"/>
    <lineage>
        <taxon>Bacteria</taxon>
        <taxon>Bacillati</taxon>
        <taxon>Actinomycetota</taxon>
        <taxon>Actinomycetes</taxon>
        <taxon>Kitasatosporales</taxon>
        <taxon>Streptomycetaceae</taxon>
        <taxon>Streptomyces</taxon>
    </lineage>
</organism>